<gene>
    <name evidence="2" type="ORF">N789_14185</name>
</gene>
<dbReference type="Proteomes" id="UP000029385">
    <property type="component" value="Unassembled WGS sequence"/>
</dbReference>
<protein>
    <submittedName>
        <fullName evidence="2">Uncharacterized protein</fullName>
    </submittedName>
</protein>
<dbReference type="AlphaFoldDB" id="A0A091ATJ5"/>
<feature type="transmembrane region" description="Helical" evidence="1">
    <location>
        <begin position="40"/>
        <end position="59"/>
    </location>
</feature>
<feature type="transmembrane region" description="Helical" evidence="1">
    <location>
        <begin position="110"/>
        <end position="131"/>
    </location>
</feature>
<proteinExistence type="predicted"/>
<dbReference type="EMBL" id="AVCI01000011">
    <property type="protein sequence ID" value="KFN42334.1"/>
    <property type="molecule type" value="Genomic_DNA"/>
</dbReference>
<dbReference type="PATRIC" id="fig|1121015.4.peg.2304"/>
<evidence type="ECO:0000256" key="1">
    <source>
        <dbReference type="SAM" id="Phobius"/>
    </source>
</evidence>
<accession>A0A091ATJ5</accession>
<evidence type="ECO:0000313" key="2">
    <source>
        <dbReference type="EMBL" id="KFN42334.1"/>
    </source>
</evidence>
<keyword evidence="3" id="KW-1185">Reference proteome</keyword>
<dbReference type="RefSeq" id="WP_022970475.1">
    <property type="nucleotide sequence ID" value="NZ_ATVD01000008.1"/>
</dbReference>
<keyword evidence="1" id="KW-0472">Membrane</keyword>
<feature type="transmembrane region" description="Helical" evidence="1">
    <location>
        <begin position="71"/>
        <end position="90"/>
    </location>
</feature>
<keyword evidence="1" id="KW-1133">Transmembrane helix</keyword>
<reference evidence="2 3" key="1">
    <citation type="submission" date="2013-09" db="EMBL/GenBank/DDBJ databases">
        <title>Genome sequencing of Arenimonas oryziterrae.</title>
        <authorList>
            <person name="Chen F."/>
            <person name="Wang G."/>
        </authorList>
    </citation>
    <scope>NUCLEOTIDE SEQUENCE [LARGE SCALE GENOMIC DNA]</scope>
    <source>
        <strain evidence="2 3">YC6267</strain>
    </source>
</reference>
<dbReference type="STRING" id="1121015.GCA_000420545_02886"/>
<keyword evidence="1" id="KW-0812">Transmembrane</keyword>
<organism evidence="2 3">
    <name type="scientific">Arenimonas oryziterrae DSM 21050 = YC6267</name>
    <dbReference type="NCBI Taxonomy" id="1121015"/>
    <lineage>
        <taxon>Bacteria</taxon>
        <taxon>Pseudomonadati</taxon>
        <taxon>Pseudomonadota</taxon>
        <taxon>Gammaproteobacteria</taxon>
        <taxon>Lysobacterales</taxon>
        <taxon>Lysobacteraceae</taxon>
        <taxon>Arenimonas</taxon>
    </lineage>
</organism>
<comment type="caution">
    <text evidence="2">The sequence shown here is derived from an EMBL/GenBank/DDBJ whole genome shotgun (WGS) entry which is preliminary data.</text>
</comment>
<sequence>MSLSSSAFSFSDLAVAASKITLVAISTNAATHAQFGAEMFGLPLPVLIAAVVGALMSLLFMDPLQGKQRRFLPLTILTFGLIGAAVAVVLPKLSFLAPILGEVPPALLGLLLGFLGHIVIPLLTVSAPAAVRARIAKWGNPDA</sequence>
<evidence type="ECO:0000313" key="3">
    <source>
        <dbReference type="Proteomes" id="UP000029385"/>
    </source>
</evidence>
<name>A0A091ATJ5_9GAMM</name>